<reference evidence="1 2" key="1">
    <citation type="journal article" date="2015" name="Genome Announc.">
        <title>Draft Genome Sequence of Filamentous Marine Cyanobacterium Lyngbya confervoides Strain BDU141951.</title>
        <authorList>
            <person name="Chandrababunaidu M.M."/>
            <person name="Sen D."/>
            <person name="Tripathy S."/>
        </authorList>
    </citation>
    <scope>NUCLEOTIDE SEQUENCE [LARGE SCALE GENOMIC DNA]</scope>
    <source>
        <strain evidence="1 2">BDU141951</strain>
    </source>
</reference>
<gene>
    <name evidence="1" type="ORF">QQ91_0020730</name>
</gene>
<evidence type="ECO:0000313" key="1">
    <source>
        <dbReference type="EMBL" id="MCM1985244.1"/>
    </source>
</evidence>
<dbReference type="Proteomes" id="UP000031561">
    <property type="component" value="Unassembled WGS sequence"/>
</dbReference>
<organism evidence="1 2">
    <name type="scientific">Lyngbya confervoides BDU141951</name>
    <dbReference type="NCBI Taxonomy" id="1574623"/>
    <lineage>
        <taxon>Bacteria</taxon>
        <taxon>Bacillati</taxon>
        <taxon>Cyanobacteriota</taxon>
        <taxon>Cyanophyceae</taxon>
        <taxon>Oscillatoriophycideae</taxon>
        <taxon>Oscillatoriales</taxon>
        <taxon>Microcoleaceae</taxon>
        <taxon>Lyngbya</taxon>
    </lineage>
</organism>
<protein>
    <submittedName>
        <fullName evidence="1">Type IV pilin-like G/H family protein</fullName>
    </submittedName>
</protein>
<proteinExistence type="predicted"/>
<dbReference type="InterPro" id="IPR031975">
    <property type="entry name" value="Pilin_GH"/>
</dbReference>
<name>A0ABD4T9T0_9CYAN</name>
<sequence>MNRSQQAYRLENSAFASASSLLDAKITSKFYSYSVASSGPNFAVHDTAPQQTDLKDYASAVLQGTNDSFTQVICESGDVAGAAANNTATASNAAACTAGKEID</sequence>
<dbReference type="Pfam" id="PF16734">
    <property type="entry name" value="Pilin_GH"/>
    <property type="match status" value="1"/>
</dbReference>
<evidence type="ECO:0000313" key="2">
    <source>
        <dbReference type="Proteomes" id="UP000031561"/>
    </source>
</evidence>
<dbReference type="AlphaFoldDB" id="A0ABD4T9T0"/>
<keyword evidence="2" id="KW-1185">Reference proteome</keyword>
<comment type="caution">
    <text evidence="1">The sequence shown here is derived from an EMBL/GenBank/DDBJ whole genome shotgun (WGS) entry which is preliminary data.</text>
</comment>
<accession>A0ABD4T9T0</accession>
<dbReference type="EMBL" id="JTHE03000116">
    <property type="protein sequence ID" value="MCM1985244.1"/>
    <property type="molecule type" value="Genomic_DNA"/>
</dbReference>